<evidence type="ECO:0000313" key="1">
    <source>
        <dbReference type="EMBL" id="OXA83095.1"/>
    </source>
</evidence>
<reference evidence="1 2" key="1">
    <citation type="submission" date="2016-11" db="EMBL/GenBank/DDBJ databases">
        <title>Whole genomes of Flavobacteriaceae.</title>
        <authorList>
            <person name="Stine C."/>
            <person name="Li C."/>
            <person name="Tadesse D."/>
        </authorList>
    </citation>
    <scope>NUCLEOTIDE SEQUENCE [LARGE SCALE GENOMIC DNA]</scope>
    <source>
        <strain evidence="1 2">DSM 18292</strain>
    </source>
</reference>
<accession>A0A226GMF9</accession>
<proteinExistence type="predicted"/>
<keyword evidence="2" id="KW-1185">Reference proteome</keyword>
<dbReference type="RefSeq" id="WP_208862621.1">
    <property type="nucleotide sequence ID" value="NZ_MUGW01000093.1"/>
</dbReference>
<gene>
    <name evidence="1" type="ORF">B0A66_22585</name>
</gene>
<sequence>FGNSKGKIEIMKFRAAKFNLEKKEYPVSKYSLPKGFVFPKWEGRKALIKPTDFEYWQEK</sequence>
<organism evidence="1 2">
    <name type="scientific">Flavobacterium hercynium</name>
    <dbReference type="NCBI Taxonomy" id="387094"/>
    <lineage>
        <taxon>Bacteria</taxon>
        <taxon>Pseudomonadati</taxon>
        <taxon>Bacteroidota</taxon>
        <taxon>Flavobacteriia</taxon>
        <taxon>Flavobacteriales</taxon>
        <taxon>Flavobacteriaceae</taxon>
        <taxon>Flavobacterium</taxon>
    </lineage>
</organism>
<dbReference type="EMBL" id="MUGW01000093">
    <property type="protein sequence ID" value="OXA83095.1"/>
    <property type="molecule type" value="Genomic_DNA"/>
</dbReference>
<dbReference type="AlphaFoldDB" id="A0A226GMF9"/>
<comment type="caution">
    <text evidence="1">The sequence shown here is derived from an EMBL/GenBank/DDBJ whole genome shotgun (WGS) entry which is preliminary data.</text>
</comment>
<evidence type="ECO:0000313" key="2">
    <source>
        <dbReference type="Proteomes" id="UP000198345"/>
    </source>
</evidence>
<dbReference type="Proteomes" id="UP000198345">
    <property type="component" value="Unassembled WGS sequence"/>
</dbReference>
<feature type="non-terminal residue" evidence="1">
    <location>
        <position position="1"/>
    </location>
</feature>
<name>A0A226GMF9_9FLAO</name>
<protein>
    <submittedName>
        <fullName evidence="1">Uncharacterized protein</fullName>
    </submittedName>
</protein>